<accession>A0A1G2K6R0</accession>
<proteinExistence type="predicted"/>
<dbReference type="Gene3D" id="3.40.430.10">
    <property type="entry name" value="Dihydrofolate Reductase, subunit A"/>
    <property type="match status" value="1"/>
</dbReference>
<dbReference type="EMBL" id="MHQC01000039">
    <property type="protein sequence ID" value="OGZ94261.1"/>
    <property type="molecule type" value="Genomic_DNA"/>
</dbReference>
<evidence type="ECO:0000313" key="2">
    <source>
        <dbReference type="Proteomes" id="UP000177152"/>
    </source>
</evidence>
<dbReference type="Proteomes" id="UP000177152">
    <property type="component" value="Unassembled WGS sequence"/>
</dbReference>
<dbReference type="SUPFAM" id="SSF53597">
    <property type="entry name" value="Dihydrofolate reductase-like"/>
    <property type="match status" value="1"/>
</dbReference>
<comment type="caution">
    <text evidence="1">The sequence shown here is derived from an EMBL/GenBank/DDBJ whole genome shotgun (WGS) entry which is preliminary data.</text>
</comment>
<evidence type="ECO:0000313" key="1">
    <source>
        <dbReference type="EMBL" id="OGZ94261.1"/>
    </source>
</evidence>
<sequence>MVTLYNVTSSDGFIARKDGSEDFIPDNLWVNFLNLCKEYGTIIMGRKTYDTIQKYDQEILAPFEKLPIRKIVVTANPKFFPKQGYIVARSPEDAVLLAPNALVSSGPTLNDYFLKNGFVKKIIIHQVSIAIEEGIKPFEQNNATLVPVEGVPQLDGVRVKEYVVV</sequence>
<protein>
    <recommendedName>
        <fullName evidence="3">Bacterial bifunctional deaminase-reductase C-terminal domain-containing protein</fullName>
    </recommendedName>
</protein>
<dbReference type="AlphaFoldDB" id="A0A1G2K6R0"/>
<dbReference type="InterPro" id="IPR024072">
    <property type="entry name" value="DHFR-like_dom_sf"/>
</dbReference>
<name>A0A1G2K6R0_9BACT</name>
<gene>
    <name evidence="1" type="ORF">A2633_05625</name>
</gene>
<organism evidence="1 2">
    <name type="scientific">Candidatus Sungbacteria bacterium RIFCSPHIGHO2_01_FULL_47_32</name>
    <dbReference type="NCBI Taxonomy" id="1802264"/>
    <lineage>
        <taxon>Bacteria</taxon>
        <taxon>Candidatus Sungiibacteriota</taxon>
    </lineage>
</organism>
<evidence type="ECO:0008006" key="3">
    <source>
        <dbReference type="Google" id="ProtNLM"/>
    </source>
</evidence>
<reference evidence="1 2" key="1">
    <citation type="journal article" date="2016" name="Nat. Commun.">
        <title>Thousands of microbial genomes shed light on interconnected biogeochemical processes in an aquifer system.</title>
        <authorList>
            <person name="Anantharaman K."/>
            <person name="Brown C.T."/>
            <person name="Hug L.A."/>
            <person name="Sharon I."/>
            <person name="Castelle C.J."/>
            <person name="Probst A.J."/>
            <person name="Thomas B.C."/>
            <person name="Singh A."/>
            <person name="Wilkins M.J."/>
            <person name="Karaoz U."/>
            <person name="Brodie E.L."/>
            <person name="Williams K.H."/>
            <person name="Hubbard S.S."/>
            <person name="Banfield J.F."/>
        </authorList>
    </citation>
    <scope>NUCLEOTIDE SEQUENCE [LARGE SCALE GENOMIC DNA]</scope>
</reference>